<evidence type="ECO:0000313" key="2">
    <source>
        <dbReference type="Proteomes" id="UP000805193"/>
    </source>
</evidence>
<evidence type="ECO:0000313" key="1">
    <source>
        <dbReference type="EMBL" id="KAG0412687.1"/>
    </source>
</evidence>
<keyword evidence="2" id="KW-1185">Reference proteome</keyword>
<dbReference type="Proteomes" id="UP000805193">
    <property type="component" value="Unassembled WGS sequence"/>
</dbReference>
<accession>A0AC60NZU5</accession>
<organism evidence="1 2">
    <name type="scientific">Ixodes persulcatus</name>
    <name type="common">Taiga tick</name>
    <dbReference type="NCBI Taxonomy" id="34615"/>
    <lineage>
        <taxon>Eukaryota</taxon>
        <taxon>Metazoa</taxon>
        <taxon>Ecdysozoa</taxon>
        <taxon>Arthropoda</taxon>
        <taxon>Chelicerata</taxon>
        <taxon>Arachnida</taxon>
        <taxon>Acari</taxon>
        <taxon>Parasitiformes</taxon>
        <taxon>Ixodida</taxon>
        <taxon>Ixodoidea</taxon>
        <taxon>Ixodidae</taxon>
        <taxon>Ixodinae</taxon>
        <taxon>Ixodes</taxon>
    </lineage>
</organism>
<comment type="caution">
    <text evidence="1">The sequence shown here is derived from an EMBL/GenBank/DDBJ whole genome shotgun (WGS) entry which is preliminary data.</text>
</comment>
<gene>
    <name evidence="1" type="ORF">HPB47_010171</name>
</gene>
<proteinExistence type="predicted"/>
<name>A0AC60NZU5_IXOPE</name>
<sequence length="249" mass="28095">MQTALHQCWNDSSLRLGGNHLKSKAADQLTSSSASSASLARLLLGAITRGNGRPAHFLVGLGAASGQHAWVRTFFRLVKPSGSDRTLQYAERKLIGYSAEQMYEVVSRVEFYRDFVPWCTRSQVVARSERALTAHMQVGFPPVLESYTSQVELRRPSLVRAVCRDGRLFNHLETTWRFEPGLQHIPKSCTLDFKVSFEFRSRLHSQLAQLFLDEVVRQMTRAFLSRAVVLYGKQSPLTAKRDKVLPSTP</sequence>
<dbReference type="EMBL" id="JABSTQ010011330">
    <property type="protein sequence ID" value="KAG0412687.1"/>
    <property type="molecule type" value="Genomic_DNA"/>
</dbReference>
<protein>
    <submittedName>
        <fullName evidence="1">Uncharacterized protein</fullName>
    </submittedName>
</protein>
<reference evidence="1 2" key="1">
    <citation type="journal article" date="2020" name="Cell">
        <title>Large-Scale Comparative Analyses of Tick Genomes Elucidate Their Genetic Diversity and Vector Capacities.</title>
        <authorList>
            <consortium name="Tick Genome and Microbiome Consortium (TIGMIC)"/>
            <person name="Jia N."/>
            <person name="Wang J."/>
            <person name="Shi W."/>
            <person name="Du L."/>
            <person name="Sun Y."/>
            <person name="Zhan W."/>
            <person name="Jiang J.F."/>
            <person name="Wang Q."/>
            <person name="Zhang B."/>
            <person name="Ji P."/>
            <person name="Bell-Sakyi L."/>
            <person name="Cui X.M."/>
            <person name="Yuan T.T."/>
            <person name="Jiang B.G."/>
            <person name="Yang W.F."/>
            <person name="Lam T.T."/>
            <person name="Chang Q.C."/>
            <person name="Ding S.J."/>
            <person name="Wang X.J."/>
            <person name="Zhu J.G."/>
            <person name="Ruan X.D."/>
            <person name="Zhao L."/>
            <person name="Wei J.T."/>
            <person name="Ye R.Z."/>
            <person name="Que T.C."/>
            <person name="Du C.H."/>
            <person name="Zhou Y.H."/>
            <person name="Cheng J.X."/>
            <person name="Dai P.F."/>
            <person name="Guo W.B."/>
            <person name="Han X.H."/>
            <person name="Huang E.J."/>
            <person name="Li L.F."/>
            <person name="Wei W."/>
            <person name="Gao Y.C."/>
            <person name="Liu J.Z."/>
            <person name="Shao H.Z."/>
            <person name="Wang X."/>
            <person name="Wang C.C."/>
            <person name="Yang T.C."/>
            <person name="Huo Q.B."/>
            <person name="Li W."/>
            <person name="Chen H.Y."/>
            <person name="Chen S.E."/>
            <person name="Zhou L.G."/>
            <person name="Ni X.B."/>
            <person name="Tian J.H."/>
            <person name="Sheng Y."/>
            <person name="Liu T."/>
            <person name="Pan Y.S."/>
            <person name="Xia L.Y."/>
            <person name="Li J."/>
            <person name="Zhao F."/>
            <person name="Cao W.C."/>
        </authorList>
    </citation>
    <scope>NUCLEOTIDE SEQUENCE [LARGE SCALE GENOMIC DNA]</scope>
    <source>
        <strain evidence="1">Iper-2018</strain>
    </source>
</reference>